<feature type="non-terminal residue" evidence="1">
    <location>
        <position position="306"/>
    </location>
</feature>
<keyword evidence="2" id="KW-1185">Reference proteome</keyword>
<evidence type="ECO:0000313" key="1">
    <source>
        <dbReference type="EMBL" id="CAG8627503.1"/>
    </source>
</evidence>
<comment type="caution">
    <text evidence="1">The sequence shown here is derived from an EMBL/GenBank/DDBJ whole genome shotgun (WGS) entry which is preliminary data.</text>
</comment>
<name>A0ACA9N6L6_9GLOM</name>
<protein>
    <submittedName>
        <fullName evidence="1">3972_t:CDS:1</fullName>
    </submittedName>
</protein>
<dbReference type="EMBL" id="CAJVPM010018969">
    <property type="protein sequence ID" value="CAG8627503.1"/>
    <property type="molecule type" value="Genomic_DNA"/>
</dbReference>
<evidence type="ECO:0000313" key="2">
    <source>
        <dbReference type="Proteomes" id="UP000789860"/>
    </source>
</evidence>
<organism evidence="1 2">
    <name type="scientific">Scutellospora calospora</name>
    <dbReference type="NCBI Taxonomy" id="85575"/>
    <lineage>
        <taxon>Eukaryota</taxon>
        <taxon>Fungi</taxon>
        <taxon>Fungi incertae sedis</taxon>
        <taxon>Mucoromycota</taxon>
        <taxon>Glomeromycotina</taxon>
        <taxon>Glomeromycetes</taxon>
        <taxon>Diversisporales</taxon>
        <taxon>Gigasporaceae</taxon>
        <taxon>Scutellospora</taxon>
    </lineage>
</organism>
<proteinExistence type="predicted"/>
<gene>
    <name evidence="1" type="ORF">SCALOS_LOCUS7852</name>
</gene>
<sequence>MSDQLFEINDENNMSFEYEGINNFEHNFDDNYNVFSDENDNYDETDDHTDNEEGNTVNFLPITSYFSPTSPTETSKKKAKTNVILKKGNKSSGPSWIWKYTRRDKLTRVKYCTVRIDNEDGTSERCKKVFQPKTSTTNIAAHLRTEHRIFKTQKWDASSTTTVNPTSVTQPTIETIIQKQIENTLPLPEKQQNRISYRLVAWIVEEMMPLNCINYDRFRDFCYEINQRFEIPCTNTIKNMMKESVFHTCAILKEMIRQTMASACITTDLWTQNHVPYIGITAHWLSENFTMYKSLITIEHFPYPHT</sequence>
<accession>A0ACA9N6L6</accession>
<reference evidence="1" key="1">
    <citation type="submission" date="2021-06" db="EMBL/GenBank/DDBJ databases">
        <authorList>
            <person name="Kallberg Y."/>
            <person name="Tangrot J."/>
            <person name="Rosling A."/>
        </authorList>
    </citation>
    <scope>NUCLEOTIDE SEQUENCE</scope>
    <source>
        <strain evidence="1">AU212A</strain>
    </source>
</reference>
<dbReference type="Proteomes" id="UP000789860">
    <property type="component" value="Unassembled WGS sequence"/>
</dbReference>